<evidence type="ECO:0000256" key="2">
    <source>
        <dbReference type="ARBA" id="ARBA00009748"/>
    </source>
</evidence>
<dbReference type="GO" id="GO:0006869">
    <property type="term" value="P:lipid transport"/>
    <property type="evidence" value="ECO:0007669"/>
    <property type="project" value="InterPro"/>
</dbReference>
<evidence type="ECO:0000256" key="9">
    <source>
        <dbReference type="SAM" id="MobiDB-lite"/>
    </source>
</evidence>
<evidence type="ECO:0000259" key="11">
    <source>
        <dbReference type="SMART" id="SM00499"/>
    </source>
</evidence>
<dbReference type="CDD" id="cd00010">
    <property type="entry name" value="AAI_LTSS"/>
    <property type="match status" value="1"/>
</dbReference>
<keyword evidence="7" id="KW-0325">Glycoprotein</keyword>
<dbReference type="InterPro" id="IPR043325">
    <property type="entry name" value="LTSS"/>
</dbReference>
<evidence type="ECO:0000256" key="6">
    <source>
        <dbReference type="ARBA" id="ARBA00023157"/>
    </source>
</evidence>
<dbReference type="InterPro" id="IPR000528">
    <property type="entry name" value="Plant_nsLTP"/>
</dbReference>
<dbReference type="GO" id="GO:0008289">
    <property type="term" value="F:lipid binding"/>
    <property type="evidence" value="ECO:0007669"/>
    <property type="project" value="InterPro"/>
</dbReference>
<comment type="caution">
    <text evidence="12">The sequence shown here is derived from an EMBL/GenBank/DDBJ whole genome shotgun (WGS) entry which is preliminary data.</text>
</comment>
<proteinExistence type="inferred from homology"/>
<evidence type="ECO:0000313" key="13">
    <source>
        <dbReference type="Proteomes" id="UP001279734"/>
    </source>
</evidence>
<accession>A0AAD3XL63</accession>
<evidence type="ECO:0000256" key="7">
    <source>
        <dbReference type="ARBA" id="ARBA00023180"/>
    </source>
</evidence>
<keyword evidence="8" id="KW-0449">Lipoprotein</keyword>
<keyword evidence="13" id="KW-1185">Reference proteome</keyword>
<feature type="signal peptide" evidence="10">
    <location>
        <begin position="1"/>
        <end position="25"/>
    </location>
</feature>
<comment type="subcellular location">
    <subcellularLocation>
        <location evidence="1">Cell membrane</location>
        <topology evidence="1">Lipid-anchor</topology>
        <topology evidence="1">GPI-anchor</topology>
    </subcellularLocation>
</comment>
<evidence type="ECO:0000256" key="1">
    <source>
        <dbReference type="ARBA" id="ARBA00004609"/>
    </source>
</evidence>
<dbReference type="Proteomes" id="UP001279734">
    <property type="component" value="Unassembled WGS sequence"/>
</dbReference>
<keyword evidence="4" id="KW-0336">GPI-anchor</keyword>
<feature type="domain" description="Bifunctional inhibitor/plant lipid transfer protein/seed storage helical" evidence="11">
    <location>
        <begin position="31"/>
        <end position="107"/>
    </location>
</feature>
<reference evidence="12" key="1">
    <citation type="submission" date="2023-05" db="EMBL/GenBank/DDBJ databases">
        <title>Nepenthes gracilis genome sequencing.</title>
        <authorList>
            <person name="Fukushima K."/>
        </authorList>
    </citation>
    <scope>NUCLEOTIDE SEQUENCE</scope>
    <source>
        <strain evidence="12">SING2019-196</strain>
    </source>
</reference>
<dbReference type="SMART" id="SM00499">
    <property type="entry name" value="AAI"/>
    <property type="match status" value="1"/>
</dbReference>
<keyword evidence="6" id="KW-1015">Disulfide bond</keyword>
<feature type="compositionally biased region" description="Low complexity" evidence="9">
    <location>
        <begin position="121"/>
        <end position="139"/>
    </location>
</feature>
<protein>
    <recommendedName>
        <fullName evidence="11">Bifunctional inhibitor/plant lipid transfer protein/seed storage helical domain-containing protein</fullName>
    </recommendedName>
</protein>
<dbReference type="EMBL" id="BSYO01000008">
    <property type="protein sequence ID" value="GMH08445.1"/>
    <property type="molecule type" value="Genomic_DNA"/>
</dbReference>
<dbReference type="Gene3D" id="1.10.110.10">
    <property type="entry name" value="Plant lipid-transfer and hydrophobic proteins"/>
    <property type="match status" value="1"/>
</dbReference>
<keyword evidence="3" id="KW-1003">Cell membrane</keyword>
<dbReference type="PANTHER" id="PTHR33044">
    <property type="entry name" value="BIFUNCTIONAL INHIBITOR/LIPID-TRANSFER PROTEIN/SEED STORAGE 2S ALBUMIN SUPERFAMILY PROTEIN-RELATED"/>
    <property type="match status" value="1"/>
</dbReference>
<keyword evidence="5 10" id="KW-0732">Signal</keyword>
<dbReference type="InterPro" id="IPR016140">
    <property type="entry name" value="Bifunc_inhib/LTP/seed_store"/>
</dbReference>
<keyword evidence="4" id="KW-0472">Membrane</keyword>
<feature type="chain" id="PRO_5042219410" description="Bifunctional inhibitor/plant lipid transfer protein/seed storage helical domain-containing protein" evidence="10">
    <location>
        <begin position="26"/>
        <end position="171"/>
    </location>
</feature>
<feature type="region of interest" description="Disordered" evidence="9">
    <location>
        <begin position="117"/>
        <end position="144"/>
    </location>
</feature>
<evidence type="ECO:0000256" key="10">
    <source>
        <dbReference type="SAM" id="SignalP"/>
    </source>
</evidence>
<evidence type="ECO:0000256" key="3">
    <source>
        <dbReference type="ARBA" id="ARBA00022475"/>
    </source>
</evidence>
<gene>
    <name evidence="12" type="ORF">Nepgr_010285</name>
</gene>
<evidence type="ECO:0000256" key="5">
    <source>
        <dbReference type="ARBA" id="ARBA00022729"/>
    </source>
</evidence>
<dbReference type="PRINTS" id="PR00382">
    <property type="entry name" value="LIPIDTRNSFER"/>
</dbReference>
<evidence type="ECO:0000256" key="4">
    <source>
        <dbReference type="ARBA" id="ARBA00022622"/>
    </source>
</evidence>
<evidence type="ECO:0000313" key="12">
    <source>
        <dbReference type="EMBL" id="GMH08445.1"/>
    </source>
</evidence>
<dbReference type="PROSITE" id="PS51257">
    <property type="entry name" value="PROKAR_LIPOPROTEIN"/>
    <property type="match status" value="1"/>
</dbReference>
<name>A0AAD3XL63_NEPGR</name>
<evidence type="ECO:0000256" key="8">
    <source>
        <dbReference type="ARBA" id="ARBA00023288"/>
    </source>
</evidence>
<dbReference type="GO" id="GO:0005886">
    <property type="term" value="C:plasma membrane"/>
    <property type="evidence" value="ECO:0007669"/>
    <property type="project" value="UniProtKB-SubCell"/>
</dbReference>
<organism evidence="12 13">
    <name type="scientific">Nepenthes gracilis</name>
    <name type="common">Slender pitcher plant</name>
    <dbReference type="NCBI Taxonomy" id="150966"/>
    <lineage>
        <taxon>Eukaryota</taxon>
        <taxon>Viridiplantae</taxon>
        <taxon>Streptophyta</taxon>
        <taxon>Embryophyta</taxon>
        <taxon>Tracheophyta</taxon>
        <taxon>Spermatophyta</taxon>
        <taxon>Magnoliopsida</taxon>
        <taxon>eudicotyledons</taxon>
        <taxon>Gunneridae</taxon>
        <taxon>Pentapetalae</taxon>
        <taxon>Caryophyllales</taxon>
        <taxon>Nepenthaceae</taxon>
        <taxon>Nepenthes</taxon>
    </lineage>
</organism>
<comment type="similarity">
    <text evidence="2">Belongs to the plant LTP family.</text>
</comment>
<dbReference type="GO" id="GO:0098552">
    <property type="term" value="C:side of membrane"/>
    <property type="evidence" value="ECO:0007669"/>
    <property type="project" value="UniProtKB-KW"/>
</dbReference>
<dbReference type="SUPFAM" id="SSF47699">
    <property type="entry name" value="Bifunctional inhibitor/lipid-transfer protein/seed storage 2S albumin"/>
    <property type="match status" value="1"/>
</dbReference>
<dbReference type="AlphaFoldDB" id="A0AAD3XL63"/>
<dbReference type="Pfam" id="PF14368">
    <property type="entry name" value="LTP_2"/>
    <property type="match status" value="1"/>
</dbReference>
<dbReference type="InterPro" id="IPR036312">
    <property type="entry name" value="Bifun_inhib/LTP/seed_sf"/>
</dbReference>
<sequence length="171" mass="17054">MARPIVEIGMVVVLAAAMLWAGATAQTSSGCYNALMGLTPCLDYVTGSSSTPSSECCTKLASVVKSQPLCLCKIYNGTGSIGISVNKTLVLALPGACKVQIPSFNLCSKLESLAPSPAPSPTGSGESTGSGTTTAPAPENGSSAGSSIKLSFTTLVSLLLIASYASGIISV</sequence>